<dbReference type="Proteomes" id="UP000334990">
    <property type="component" value="Unassembled WGS sequence"/>
</dbReference>
<gene>
    <name evidence="1" type="ORF">Acor_65850</name>
</gene>
<keyword evidence="2" id="KW-1185">Reference proteome</keyword>
<evidence type="ECO:0000313" key="1">
    <source>
        <dbReference type="EMBL" id="GES04517.1"/>
    </source>
</evidence>
<reference evidence="1 2" key="1">
    <citation type="submission" date="2019-10" db="EMBL/GenBank/DDBJ databases">
        <title>Whole genome shotgun sequence of Acrocarpospora corrugata NBRC 13972.</title>
        <authorList>
            <person name="Ichikawa N."/>
            <person name="Kimura A."/>
            <person name="Kitahashi Y."/>
            <person name="Komaki H."/>
            <person name="Oguchi A."/>
        </authorList>
    </citation>
    <scope>NUCLEOTIDE SEQUENCE [LARGE SCALE GENOMIC DNA]</scope>
    <source>
        <strain evidence="1 2">NBRC 13972</strain>
    </source>
</reference>
<proteinExistence type="predicted"/>
<comment type="caution">
    <text evidence="1">The sequence shown here is derived from an EMBL/GenBank/DDBJ whole genome shotgun (WGS) entry which is preliminary data.</text>
</comment>
<organism evidence="1 2">
    <name type="scientific">Acrocarpospora corrugata</name>
    <dbReference type="NCBI Taxonomy" id="35763"/>
    <lineage>
        <taxon>Bacteria</taxon>
        <taxon>Bacillati</taxon>
        <taxon>Actinomycetota</taxon>
        <taxon>Actinomycetes</taxon>
        <taxon>Streptosporangiales</taxon>
        <taxon>Streptosporangiaceae</taxon>
        <taxon>Acrocarpospora</taxon>
    </lineage>
</organism>
<accession>A0A5M3W641</accession>
<evidence type="ECO:0000313" key="2">
    <source>
        <dbReference type="Proteomes" id="UP000334990"/>
    </source>
</evidence>
<name>A0A5M3W641_9ACTN</name>
<protein>
    <submittedName>
        <fullName evidence="1">Uncharacterized protein</fullName>
    </submittedName>
</protein>
<sequence>MPEHCGECGRVQQRRQGLRVQALPSCMNHPQSVAGPTDAMFGSDSYRLAQTKARAEHQTG</sequence>
<dbReference type="EMBL" id="BLAD01000083">
    <property type="protein sequence ID" value="GES04517.1"/>
    <property type="molecule type" value="Genomic_DNA"/>
</dbReference>
<dbReference type="AlphaFoldDB" id="A0A5M3W641"/>